<protein>
    <submittedName>
        <fullName evidence="2">Uncharacterized protein</fullName>
    </submittedName>
</protein>
<dbReference type="EMBL" id="KN817573">
    <property type="protein sequence ID" value="KJA19848.1"/>
    <property type="molecule type" value="Genomic_DNA"/>
</dbReference>
<name>A0A0D2M939_HYPSF</name>
<evidence type="ECO:0000313" key="3">
    <source>
        <dbReference type="Proteomes" id="UP000054270"/>
    </source>
</evidence>
<keyword evidence="3" id="KW-1185">Reference proteome</keyword>
<feature type="region of interest" description="Disordered" evidence="1">
    <location>
        <begin position="1"/>
        <end position="41"/>
    </location>
</feature>
<accession>A0A0D2M939</accession>
<organism evidence="2 3">
    <name type="scientific">Hypholoma sublateritium (strain FD-334 SS-4)</name>
    <dbReference type="NCBI Taxonomy" id="945553"/>
    <lineage>
        <taxon>Eukaryota</taxon>
        <taxon>Fungi</taxon>
        <taxon>Dikarya</taxon>
        <taxon>Basidiomycota</taxon>
        <taxon>Agaricomycotina</taxon>
        <taxon>Agaricomycetes</taxon>
        <taxon>Agaricomycetidae</taxon>
        <taxon>Agaricales</taxon>
        <taxon>Agaricineae</taxon>
        <taxon>Strophariaceae</taxon>
        <taxon>Hypholoma</taxon>
    </lineage>
</organism>
<gene>
    <name evidence="2" type="ORF">HYPSUDRAFT_852245</name>
</gene>
<evidence type="ECO:0000313" key="2">
    <source>
        <dbReference type="EMBL" id="KJA19848.1"/>
    </source>
</evidence>
<feature type="compositionally biased region" description="Gly residues" evidence="1">
    <location>
        <begin position="1"/>
        <end position="16"/>
    </location>
</feature>
<dbReference type="Proteomes" id="UP000054270">
    <property type="component" value="Unassembled WGS sequence"/>
</dbReference>
<proteinExistence type="predicted"/>
<feature type="region of interest" description="Disordered" evidence="1">
    <location>
        <begin position="250"/>
        <end position="296"/>
    </location>
</feature>
<feature type="region of interest" description="Disordered" evidence="1">
    <location>
        <begin position="149"/>
        <end position="174"/>
    </location>
</feature>
<feature type="compositionally biased region" description="Basic and acidic residues" evidence="1">
    <location>
        <begin position="279"/>
        <end position="296"/>
    </location>
</feature>
<reference evidence="3" key="1">
    <citation type="submission" date="2014-04" db="EMBL/GenBank/DDBJ databases">
        <title>Evolutionary Origins and Diversification of the Mycorrhizal Mutualists.</title>
        <authorList>
            <consortium name="DOE Joint Genome Institute"/>
            <consortium name="Mycorrhizal Genomics Consortium"/>
            <person name="Kohler A."/>
            <person name="Kuo A."/>
            <person name="Nagy L.G."/>
            <person name="Floudas D."/>
            <person name="Copeland A."/>
            <person name="Barry K.W."/>
            <person name="Cichocki N."/>
            <person name="Veneault-Fourrey C."/>
            <person name="LaButti K."/>
            <person name="Lindquist E.A."/>
            <person name="Lipzen A."/>
            <person name="Lundell T."/>
            <person name="Morin E."/>
            <person name="Murat C."/>
            <person name="Riley R."/>
            <person name="Ohm R."/>
            <person name="Sun H."/>
            <person name="Tunlid A."/>
            <person name="Henrissat B."/>
            <person name="Grigoriev I.V."/>
            <person name="Hibbett D.S."/>
            <person name="Martin F."/>
        </authorList>
    </citation>
    <scope>NUCLEOTIDE SEQUENCE [LARGE SCALE GENOMIC DNA]</scope>
    <source>
        <strain evidence="3">FD-334 SS-4</strain>
    </source>
</reference>
<dbReference type="AlphaFoldDB" id="A0A0D2M939"/>
<feature type="compositionally biased region" description="Pro residues" evidence="1">
    <location>
        <begin position="258"/>
        <end position="272"/>
    </location>
</feature>
<sequence length="347" mass="37779">MGEGGTRAAGGAAEGGNRGEKQGRRRPRNAPLATRAPWSAGPAPIRHANWARYLSQRACALAGPPSSSPRSSRCAIIHRHPPTYSYVLWPPSHHPFACNAAQRNAGQPLDPHPDRQTASVRRRRRLLPRASRIRVAPAVPVVLRALRPRPRGSARGTRSVRRRTPPYPPTPTGYAELCTDIHNKQVSGTRYAAGAQATGRGGGREGGRREAAAACFAGEQGAATPRHATPRGRSRVTLGLGSVRWWHRHPRRPTYSNAPPPPRPPSPVPPRLPSAAQRSKSDSHAHADLSILDRTRTRTRTAAQGYLIRIAHPSPRPARARDKIKHTLSLSTIAAYIHKEARPVFLT</sequence>
<evidence type="ECO:0000256" key="1">
    <source>
        <dbReference type="SAM" id="MobiDB-lite"/>
    </source>
</evidence>
<feature type="compositionally biased region" description="Basic residues" evidence="1">
    <location>
        <begin position="149"/>
        <end position="164"/>
    </location>
</feature>